<keyword evidence="4 10" id="KW-1133">Transmembrane helix</keyword>
<evidence type="ECO:0000313" key="14">
    <source>
        <dbReference type="WormBase" id="CBG08053"/>
    </source>
</evidence>
<feature type="transmembrane region" description="Helical" evidence="10">
    <location>
        <begin position="156"/>
        <end position="174"/>
    </location>
</feature>
<comment type="subcellular location">
    <subcellularLocation>
        <location evidence="1">Membrane</location>
        <topology evidence="1">Multi-pass membrane protein</topology>
    </subcellularLocation>
</comment>
<evidence type="ECO:0000313" key="13">
    <source>
        <dbReference type="Proteomes" id="UP000008549"/>
    </source>
</evidence>
<name>A8X5P2_CAEBR</name>
<evidence type="ECO:0000256" key="1">
    <source>
        <dbReference type="ARBA" id="ARBA00004141"/>
    </source>
</evidence>
<comment type="similarity">
    <text evidence="2 9">Belongs to the G-protein coupled receptor 1 family.</text>
</comment>
<dbReference type="Proteomes" id="UP000008549">
    <property type="component" value="Unassembled WGS sequence"/>
</dbReference>
<evidence type="ECO:0000256" key="2">
    <source>
        <dbReference type="ARBA" id="ARBA00010663"/>
    </source>
</evidence>
<keyword evidence="3 9" id="KW-0812">Transmembrane</keyword>
<dbReference type="Pfam" id="PF00001">
    <property type="entry name" value="7tm_1"/>
    <property type="match status" value="1"/>
</dbReference>
<evidence type="ECO:0000256" key="6">
    <source>
        <dbReference type="ARBA" id="ARBA00023136"/>
    </source>
</evidence>
<dbReference type="WormBase" id="CBG08053">
    <property type="protein sequence ID" value="CBP01916"/>
    <property type="gene ID" value="WBGene00029920"/>
    <property type="gene designation" value="Cbr-npr-11"/>
</dbReference>
<dbReference type="SUPFAM" id="SSF81321">
    <property type="entry name" value="Family A G protein-coupled receptor-like"/>
    <property type="match status" value="1"/>
</dbReference>
<dbReference type="HOGENOM" id="CLU_009579_6_1_1"/>
<dbReference type="Gene3D" id="1.20.1070.10">
    <property type="entry name" value="Rhodopsin 7-helix transmembrane proteins"/>
    <property type="match status" value="1"/>
</dbReference>
<evidence type="ECO:0000256" key="4">
    <source>
        <dbReference type="ARBA" id="ARBA00022989"/>
    </source>
</evidence>
<gene>
    <name evidence="14" type="primary">npr-11</name>
    <name evidence="12" type="synonym">Cbr-npr-11</name>
    <name evidence="14" type="ORF">CBG08053</name>
    <name evidence="12" type="ORF">CBG_08053</name>
</gene>
<proteinExistence type="inferred from homology"/>
<dbReference type="InParanoid" id="A8X5P2"/>
<feature type="transmembrane region" description="Helical" evidence="10">
    <location>
        <begin position="122"/>
        <end position="144"/>
    </location>
</feature>
<evidence type="ECO:0000256" key="8">
    <source>
        <dbReference type="ARBA" id="ARBA00023224"/>
    </source>
</evidence>
<dbReference type="InterPro" id="IPR017452">
    <property type="entry name" value="GPCR_Rhodpsn_7TM"/>
</dbReference>
<dbReference type="InterPro" id="IPR000611">
    <property type="entry name" value="NPY_rcpt"/>
</dbReference>
<dbReference type="OMA" id="TVLYMFW"/>
<keyword evidence="7 9" id="KW-0675">Receptor</keyword>
<keyword evidence="13" id="KW-1185">Reference proteome</keyword>
<dbReference type="CDD" id="cd15203">
    <property type="entry name" value="7tmA_NPYR-like"/>
    <property type="match status" value="1"/>
</dbReference>
<feature type="transmembrane region" description="Helical" evidence="10">
    <location>
        <begin position="79"/>
        <end position="102"/>
    </location>
</feature>
<keyword evidence="6 10" id="KW-0472">Membrane</keyword>
<dbReference type="InterPro" id="IPR000276">
    <property type="entry name" value="GPCR_Rhodpsn"/>
</dbReference>
<keyword evidence="8 9" id="KW-0807">Transducer</keyword>
<evidence type="ECO:0000256" key="9">
    <source>
        <dbReference type="RuleBase" id="RU000688"/>
    </source>
</evidence>
<reference evidence="12 13" key="1">
    <citation type="journal article" date="2003" name="PLoS Biol.">
        <title>The genome sequence of Caenorhabditis briggsae: a platform for comparative genomics.</title>
        <authorList>
            <person name="Stein L.D."/>
            <person name="Bao Z."/>
            <person name="Blasiar D."/>
            <person name="Blumenthal T."/>
            <person name="Brent M.R."/>
            <person name="Chen N."/>
            <person name="Chinwalla A."/>
            <person name="Clarke L."/>
            <person name="Clee C."/>
            <person name="Coghlan A."/>
            <person name="Coulson A."/>
            <person name="D'Eustachio P."/>
            <person name="Fitch D.H."/>
            <person name="Fulton L.A."/>
            <person name="Fulton R.E."/>
            <person name="Griffiths-Jones S."/>
            <person name="Harris T.W."/>
            <person name="Hillier L.W."/>
            <person name="Kamath R."/>
            <person name="Kuwabara P.E."/>
            <person name="Mardis E.R."/>
            <person name="Marra M.A."/>
            <person name="Miner T.L."/>
            <person name="Minx P."/>
            <person name="Mullikin J.C."/>
            <person name="Plumb R.W."/>
            <person name="Rogers J."/>
            <person name="Schein J.E."/>
            <person name="Sohrmann M."/>
            <person name="Spieth J."/>
            <person name="Stajich J.E."/>
            <person name="Wei C."/>
            <person name="Willey D."/>
            <person name="Wilson R.K."/>
            <person name="Durbin R."/>
            <person name="Waterston R.H."/>
        </authorList>
    </citation>
    <scope>NUCLEOTIDE SEQUENCE [LARGE SCALE GENOMIC DNA]</scope>
    <source>
        <strain evidence="12 13">AF16</strain>
    </source>
</reference>
<evidence type="ECO:0000256" key="5">
    <source>
        <dbReference type="ARBA" id="ARBA00023040"/>
    </source>
</evidence>
<dbReference type="AlphaFoldDB" id="A8X5P2"/>
<feature type="transmembrane region" description="Helical" evidence="10">
    <location>
        <begin position="212"/>
        <end position="232"/>
    </location>
</feature>
<dbReference type="PROSITE" id="PS00237">
    <property type="entry name" value="G_PROTEIN_RECEP_F1_1"/>
    <property type="match status" value="1"/>
</dbReference>
<dbReference type="EMBL" id="HE600971">
    <property type="protein sequence ID" value="CAP27953.2"/>
    <property type="molecule type" value="Genomic_DNA"/>
</dbReference>
<reference evidence="12 13" key="2">
    <citation type="journal article" date="2011" name="PLoS Genet.">
        <title>Caenorhabditis briggsae recombinant inbred line genotypes reveal inter-strain incompatibility and the evolution of recombination.</title>
        <authorList>
            <person name="Ross J.A."/>
            <person name="Koboldt D.C."/>
            <person name="Staisch J.E."/>
            <person name="Chamberlin H.M."/>
            <person name="Gupta B.P."/>
            <person name="Miller R.D."/>
            <person name="Baird S.E."/>
            <person name="Haag E.S."/>
        </authorList>
    </citation>
    <scope>NUCLEOTIDE SEQUENCE [LARGE SCALE GENOMIC DNA]</scope>
    <source>
        <strain evidence="12 13">AF16</strain>
    </source>
</reference>
<dbReference type="PANTHER" id="PTHR24235:SF12">
    <property type="entry name" value="G-PROTEIN COUPLED RECEPTORS FAMILY 1 PROFILE DOMAIN-CONTAINING PROTEIN"/>
    <property type="match status" value="1"/>
</dbReference>
<dbReference type="eggNOG" id="KOG3656">
    <property type="taxonomic scope" value="Eukaryota"/>
</dbReference>
<sequence length="414" mass="47953">MGSAVNESCDNYVEIFKKINYYFRDDQVINGTEYSQKEFGYFITFAYMLIILFGAMGNFLTIIVVILNPSMRTTRNFFILNLALSDFFVCIVTAPTTLYTVLYMFWPFSRTLCKIAGSLQGFNIFLSTFSIASIAVDRYVLIIFPTKRERQQNLSFCFFIMIWVISLILAVPLLQASDLTSVFVEPSCDIALYICHEQNEIWEKMIISKATYTLAVLVTQYAFPLFSLVFAYSRIAYRMKLRFANRNQNLTTATNTNQRRSSRATAPHSSSPCLRRCSVRCSLAPFKCIPYCELIKHNHHYLENFQFNTFEFVNSFSVTTFSICHCLAMCSACLNPLIYAFFNHNFRIEFIHLFDRVGLRSLRIVIFGEQESLKKRTECRNRAGCKTVTTTEPTTFHRMNESMILSAMEHDEQL</sequence>
<dbReference type="FunCoup" id="A8X5P2">
    <property type="interactions" value="12"/>
</dbReference>
<protein>
    <submittedName>
        <fullName evidence="12">Protein CBR-NPR-11</fullName>
    </submittedName>
</protein>
<evidence type="ECO:0000256" key="3">
    <source>
        <dbReference type="ARBA" id="ARBA00022692"/>
    </source>
</evidence>
<evidence type="ECO:0000313" key="12">
    <source>
        <dbReference type="EMBL" id="CAP27953.2"/>
    </source>
</evidence>
<feature type="domain" description="G-protein coupled receptors family 1 profile" evidence="11">
    <location>
        <begin position="57"/>
        <end position="339"/>
    </location>
</feature>
<dbReference type="PRINTS" id="PR01012">
    <property type="entry name" value="NRPEPTIDEYR"/>
</dbReference>
<dbReference type="STRING" id="6238.A8X5P2"/>
<evidence type="ECO:0000256" key="7">
    <source>
        <dbReference type="ARBA" id="ARBA00023170"/>
    </source>
</evidence>
<dbReference type="PANTHER" id="PTHR24235">
    <property type="entry name" value="NEUROPEPTIDE Y RECEPTOR"/>
    <property type="match status" value="1"/>
</dbReference>
<feature type="transmembrane region" description="Helical" evidence="10">
    <location>
        <begin position="39"/>
        <end position="67"/>
    </location>
</feature>
<dbReference type="GO" id="GO:0016020">
    <property type="term" value="C:membrane"/>
    <property type="evidence" value="ECO:0007669"/>
    <property type="project" value="UniProtKB-SubCell"/>
</dbReference>
<evidence type="ECO:0000256" key="10">
    <source>
        <dbReference type="SAM" id="Phobius"/>
    </source>
</evidence>
<keyword evidence="5 9" id="KW-0297">G-protein coupled receptor</keyword>
<evidence type="ECO:0000259" key="11">
    <source>
        <dbReference type="PROSITE" id="PS50262"/>
    </source>
</evidence>
<dbReference type="PRINTS" id="PR00237">
    <property type="entry name" value="GPCRRHODOPSN"/>
</dbReference>
<accession>A8X5P2</accession>
<dbReference type="PROSITE" id="PS50262">
    <property type="entry name" value="G_PROTEIN_RECEP_F1_2"/>
    <property type="match status" value="1"/>
</dbReference>
<organism evidence="12 13">
    <name type="scientific">Caenorhabditis briggsae</name>
    <dbReference type="NCBI Taxonomy" id="6238"/>
    <lineage>
        <taxon>Eukaryota</taxon>
        <taxon>Metazoa</taxon>
        <taxon>Ecdysozoa</taxon>
        <taxon>Nematoda</taxon>
        <taxon>Chromadorea</taxon>
        <taxon>Rhabditida</taxon>
        <taxon>Rhabditina</taxon>
        <taxon>Rhabditomorpha</taxon>
        <taxon>Rhabditoidea</taxon>
        <taxon>Rhabditidae</taxon>
        <taxon>Peloderinae</taxon>
        <taxon>Caenorhabditis</taxon>
    </lineage>
</organism>
<dbReference type="GO" id="GO:0004983">
    <property type="term" value="F:neuropeptide Y receptor activity"/>
    <property type="evidence" value="ECO:0007669"/>
    <property type="project" value="InterPro"/>
</dbReference>